<dbReference type="InterPro" id="IPR007833">
    <property type="entry name" value="Capsule_polysaccharide_synth"/>
</dbReference>
<gene>
    <name evidence="1" type="ORF">HELGO_WM22219</name>
</gene>
<accession>A0A6S6U171</accession>
<proteinExistence type="predicted"/>
<dbReference type="AlphaFoldDB" id="A0A6S6U171"/>
<dbReference type="EMBL" id="CACVAS010000129">
    <property type="protein sequence ID" value="CAA6825435.1"/>
    <property type="molecule type" value="Genomic_DNA"/>
</dbReference>
<dbReference type="GO" id="GO:0000271">
    <property type="term" value="P:polysaccharide biosynthetic process"/>
    <property type="evidence" value="ECO:0007669"/>
    <property type="project" value="InterPro"/>
</dbReference>
<reference evidence="1" key="1">
    <citation type="submission" date="2020-01" db="EMBL/GenBank/DDBJ databases">
        <authorList>
            <person name="Meier V. D."/>
            <person name="Meier V D."/>
        </authorList>
    </citation>
    <scope>NUCLEOTIDE SEQUENCE</scope>
    <source>
        <strain evidence="1">HLG_WM_MAG_01</strain>
    </source>
</reference>
<protein>
    <submittedName>
        <fullName evidence="1">Capsular polysaccharide export system protein KpsC</fullName>
    </submittedName>
</protein>
<dbReference type="Pfam" id="PF05159">
    <property type="entry name" value="Capsule_synth"/>
    <property type="match status" value="1"/>
</dbReference>
<dbReference type="CDD" id="cd16440">
    <property type="entry name" value="beta_Kdo_transferase_KpsC_1"/>
    <property type="match status" value="1"/>
</dbReference>
<dbReference type="GO" id="GO:0015774">
    <property type="term" value="P:polysaccharide transport"/>
    <property type="evidence" value="ECO:0007669"/>
    <property type="project" value="InterPro"/>
</dbReference>
<name>A0A6S6U171_9BACT</name>
<sequence length="321" mass="37006">MNSMHGYKYYLYNIFQIFNHKYFKGWGRKKTGKFASWCYQKFGGSLILKEDGFIRSMDLGIKGSPSFSLVEDKKGIYYDATGESDLENILNSYDFNADEALIQKAEDAMDLIKKYHISKYNNAANISDDFFKDKGKKRILIIAQTAGDASLEYGLGNKFTTKQMIDEAMNENLNASVYLKIHPDVLVGKKESDIKREEIPKECIILDEDMNPISLLKNFSKVYTKTSGMGMEAIILGLEVVCYGLPYYAGWGLTIDKQTCIRRTQKLSIEELFAGAYILYTRYYNPYRKRPSDIIDVINEIVLQKKKAKHEKIQRAQSQWR</sequence>
<evidence type="ECO:0000313" key="1">
    <source>
        <dbReference type="EMBL" id="CAA6825435.1"/>
    </source>
</evidence>
<organism evidence="1">
    <name type="scientific">uncultured Sulfurovum sp</name>
    <dbReference type="NCBI Taxonomy" id="269237"/>
    <lineage>
        <taxon>Bacteria</taxon>
        <taxon>Pseudomonadati</taxon>
        <taxon>Campylobacterota</taxon>
        <taxon>Epsilonproteobacteria</taxon>
        <taxon>Campylobacterales</taxon>
        <taxon>Sulfurovaceae</taxon>
        <taxon>Sulfurovum</taxon>
        <taxon>environmental samples</taxon>
    </lineage>
</organism>